<dbReference type="GO" id="GO:1905879">
    <property type="term" value="P:regulation of oogenesis"/>
    <property type="evidence" value="ECO:0007669"/>
    <property type="project" value="Ensembl"/>
</dbReference>
<dbReference type="PROSITE" id="PS50304">
    <property type="entry name" value="TUDOR"/>
    <property type="match status" value="6"/>
</dbReference>
<dbReference type="Gene3D" id="2.30.30.140">
    <property type="match status" value="7"/>
</dbReference>
<dbReference type="GeneID" id="108921115"/>
<dbReference type="CDD" id="cd20379">
    <property type="entry name" value="Tudor_dTUD-like"/>
    <property type="match status" value="1"/>
</dbReference>
<dbReference type="Pfam" id="PF00567">
    <property type="entry name" value="TUDOR"/>
    <property type="match status" value="7"/>
</dbReference>
<dbReference type="GO" id="GO:0032019">
    <property type="term" value="C:mitochondrial cloud"/>
    <property type="evidence" value="ECO:0007669"/>
    <property type="project" value="Ensembl"/>
</dbReference>
<reference evidence="3 4" key="1">
    <citation type="submission" date="2019-04" db="EMBL/GenBank/DDBJ databases">
        <authorList>
            <consortium name="Wellcome Sanger Institute Data Sharing"/>
        </authorList>
    </citation>
    <scope>NUCLEOTIDE SEQUENCE [LARGE SCALE GENOMIC DNA]</scope>
</reference>
<feature type="domain" description="Tudor" evidence="2">
    <location>
        <begin position="761"/>
        <end position="820"/>
    </location>
</feature>
<evidence type="ECO:0000259" key="2">
    <source>
        <dbReference type="PROSITE" id="PS50304"/>
    </source>
</evidence>
<dbReference type="SMART" id="SM00333">
    <property type="entry name" value="TUDOR"/>
    <property type="match status" value="8"/>
</dbReference>
<dbReference type="GO" id="GO:1903863">
    <property type="term" value="P:P granule assembly"/>
    <property type="evidence" value="ECO:0007669"/>
    <property type="project" value="Ensembl"/>
</dbReference>
<dbReference type="Ensembl" id="ENSSFOT00015022556.2">
    <property type="protein sequence ID" value="ENSSFOP00015022309.1"/>
    <property type="gene ID" value="ENSSFOG00015014356.2"/>
</dbReference>
<feature type="region of interest" description="Disordered" evidence="1">
    <location>
        <begin position="677"/>
        <end position="696"/>
    </location>
</feature>
<keyword evidence="4" id="KW-1185">Reference proteome</keyword>
<dbReference type="PANTHER" id="PTHR22948:SF15">
    <property type="entry name" value="TUDOR DOMAIN-CONTAINING PROTEIN 6"/>
    <property type="match status" value="1"/>
</dbReference>
<dbReference type="FunFam" id="2.30.30.140:FF:000018">
    <property type="entry name" value="Serine/threonine-protein kinase 31"/>
    <property type="match status" value="1"/>
</dbReference>
<feature type="compositionally biased region" description="Basic and acidic residues" evidence="1">
    <location>
        <begin position="1183"/>
        <end position="1196"/>
    </location>
</feature>
<feature type="domain" description="Tudor" evidence="2">
    <location>
        <begin position="529"/>
        <end position="586"/>
    </location>
</feature>
<feature type="region of interest" description="Disordered" evidence="1">
    <location>
        <begin position="1183"/>
        <end position="1203"/>
    </location>
</feature>
<name>A0A8C9RWM8_SCLFO</name>
<dbReference type="SUPFAM" id="SSF63748">
    <property type="entry name" value="Tudor/PWWP/MBT"/>
    <property type="match status" value="8"/>
</dbReference>
<feature type="region of interest" description="Disordered" evidence="1">
    <location>
        <begin position="2090"/>
        <end position="2125"/>
    </location>
</feature>
<feature type="domain" description="Tudor" evidence="2">
    <location>
        <begin position="1530"/>
        <end position="1588"/>
    </location>
</feature>
<dbReference type="OrthoDB" id="9989103at2759"/>
<reference evidence="3" key="3">
    <citation type="submission" date="2025-09" db="UniProtKB">
        <authorList>
            <consortium name="Ensembl"/>
        </authorList>
    </citation>
    <scope>IDENTIFICATION</scope>
</reference>
<dbReference type="Proteomes" id="UP000694397">
    <property type="component" value="Chromosome 1"/>
</dbReference>
<organism evidence="3 4">
    <name type="scientific">Scleropages formosus</name>
    <name type="common">Asian bonytongue</name>
    <name type="synonym">Osteoglossum formosum</name>
    <dbReference type="NCBI Taxonomy" id="113540"/>
    <lineage>
        <taxon>Eukaryota</taxon>
        <taxon>Metazoa</taxon>
        <taxon>Chordata</taxon>
        <taxon>Craniata</taxon>
        <taxon>Vertebrata</taxon>
        <taxon>Euteleostomi</taxon>
        <taxon>Actinopterygii</taxon>
        <taxon>Neopterygii</taxon>
        <taxon>Teleostei</taxon>
        <taxon>Osteoglossocephala</taxon>
        <taxon>Osteoglossomorpha</taxon>
        <taxon>Osteoglossiformes</taxon>
        <taxon>Osteoglossidae</taxon>
        <taxon>Scleropages</taxon>
    </lineage>
</organism>
<dbReference type="KEGG" id="sfm:108921115"/>
<feature type="domain" description="Tudor" evidence="2">
    <location>
        <begin position="977"/>
        <end position="1033"/>
    </location>
</feature>
<protein>
    <submittedName>
        <fullName evidence="3">Tudor domain containing 6</fullName>
    </submittedName>
</protein>
<dbReference type="InterPro" id="IPR035437">
    <property type="entry name" value="SNase_OB-fold_sf"/>
</dbReference>
<dbReference type="PANTHER" id="PTHR22948">
    <property type="entry name" value="TUDOR DOMAIN CONTAINING PROTEIN"/>
    <property type="match status" value="1"/>
</dbReference>
<dbReference type="InterPro" id="IPR050621">
    <property type="entry name" value="Tudor_domain_containing"/>
</dbReference>
<dbReference type="InterPro" id="IPR002999">
    <property type="entry name" value="Tudor"/>
</dbReference>
<evidence type="ECO:0000313" key="4">
    <source>
        <dbReference type="Proteomes" id="UP000694397"/>
    </source>
</evidence>
<feature type="domain" description="Tudor" evidence="2">
    <location>
        <begin position="1311"/>
        <end position="1370"/>
    </location>
</feature>
<feature type="domain" description="Tudor" evidence="2">
    <location>
        <begin position="293"/>
        <end position="352"/>
    </location>
</feature>
<gene>
    <name evidence="3" type="primary">TDRD6</name>
    <name evidence="3" type="synonym">tdrd6</name>
</gene>
<dbReference type="Gene3D" id="2.40.50.90">
    <property type="match status" value="7"/>
</dbReference>
<sequence length="2142" mass="239462">MCSIPGLPTPGSSVRVLITRVNLNPLCVLVELWANFDQERKLVYQQLRREIQFPDENFQESHGSPGDLCLVKVFETWYRARVVSRNGPNYSVFLIDEGRTLSANTSTLAWGPSDFFHLPPEVEFCVLANILPLSAENRWSPTALEFLKSLCGKTVDGIVQDVLVPHRTFLLDMPSISKQMYEMGFAKKLSTERFKLYVSRSLQSFRGTADPADLMPPSLRKEPVETCSQNEKWQQFLYPELQTETVETVIITEVTNPLRIFCQLKVFSQELKKLTDQITQYYEGRSGMWKARPEHLGFPCAARGTDGKWYRSVLQQVFSSSTVVEVLHVDYGKKDFVPAENVRPLAAEFFRMPVVTYVCSLHGIIDKGVGWTAAQISYLKSLLLHRTLIAKFEYQSLSEGVHYVTLFGDENININTLFGKMERCLLQCEKSPGDFGLRERMVSSASQDSLGSEGVKSSVVPSSTLDQTRAIVAENLPVNSSQVVVVQHVNNPSEFWIQVQRYNNEFDQLMASISDLYDQSASTEGILKKLATGMSCVARSRDNVFYRAVIHEVSGKQAKVHMVDYGNTEVVDQCNLRVLPDQLRELPALALKCTLSGIKPKSGKWSHSAIIFFSKAVENKLLAVHVNSVSQDKHIVQLSDPSACGERNISKMLVSAGLAEVDLKTVSRVTEKSANLSSVPTPSIEKRETCGSPSLPTSLPNVSDARSVFREHLFLIGSSMEVNVSYIESLNDFWCQLAQNAGRLRLLMADIQNYYVGSKPQQPKEAACVARHPDNGMWYRALVIQKHVSQHVDVLFIDYGQSQKVPVQDLRPINPMFLKPKGQAFRCSLYNLIQPVNMSTFEWGSAAEAEFKNFVDSASTNMSLKCTIYAVMCDSRSVVFNVVDLETPFQSVCSMLVQKGLANRGLPKKVPLPPFRLDTYYYSTHEIKTGGEVAVKITSVKSISQFFCQLERNSKTIEELTEKVNYLCRQLQGTNCPKTFGTVCFAKYTDGYWYRGQIKSAGSTIQVYFVDYGDTLELDKADLLPIPIEAGEIMSVPVQAIECGLADLPEDVSGEVNNWFEKNVTEQSFTALVVAKEPNGKLIVELYDGTTQVNSKIKEKFSIETWRKESVSLRCHKYKKMQELLINCMHSVGKDRDQPNPKQAFEAKGKIYKCIPSVAESECHKQDFEAYWKPGVCTSESGNHNKIDGKKQENAKKCSSPGIQWKPMATLENPADQLEKQSLPSCREDQGDHQDVYGIITVPNKNKSFSKLSQLPEKSVKADQVSEVYVSHISSPSSFFVQLTEDEAEIYSIVDKLNGDLSCRTSVNVDELQEGDLVNAVFPDDGSWYRGVVQNVFRNGTVQVEFIDFGNTATVTSSSISRFDSEFLALPKLSIHCSLSGVSLSNKEHWDQEDVGNFRRIVGENGSKKLMCKFSKQLGSVWEVMLEDHGILIVELFQRLSVSVPDATPEGLQRLHSNCSHLGEHKDDISLMYKEPSISEGLSLEVYASSITGPHHFWCQYANTDELQRISEAAKEIGNAAVQMSIWAETLHPGSPCLALFAEDEQWYRAKVMKKAENALSVLFVDYGNESIVNFNKVKPVTPPLLETPPQAFLCQLDGFEPSQCSWADVALDQFACLITDRVLTVTIIKVKHVLDLETPPYHVRVECDGKVINDIMCNKKLFPHTDYLVTACSEQFSVTESTETCDSAIKPLFDGQEIVASNHKEPCVKAGFSTLDNLHSDLNVQKELCPVSESNKTAQQQLETSVRVSPVDESVTGGLISEDQVCYEYSTSSEMMGVNRKNEEPIKENHLESKVVKETSILAHTENDYLTQMDCGLEGTNHLEDEMSCLSSEILSSRQPDVPVNVEINEGLPKSENETKVSPDTVIADTVLMAVCTQVDAVVTNSFSSQASQILEEMNKFSLQRRENESDAEKMSLLDEATRHLSMEDEIMDLLGTPECEQPDGEIYEEVFHQCFDGTVDSSGARDAPLDNENSSIQSSFGTLKMSEDEPLTGTECIIWSYAHKTWCRAKIIKVFDDSVQVLLLDDDSHAIVDVQNIFKRIPEDLDQKPAAKTSLNSEFGIQQDGSEEHCVEPDGRISCSSDRQLVSTTEEVVSHRTPKLPGTSDLTKESFASPSDGQDDLPDSEVLLNKAKYHDDQHQS</sequence>
<dbReference type="SUPFAM" id="SSF50199">
    <property type="entry name" value="Staphylococcal nuclease"/>
    <property type="match status" value="1"/>
</dbReference>
<dbReference type="GO" id="GO:0007283">
    <property type="term" value="P:spermatogenesis"/>
    <property type="evidence" value="ECO:0007669"/>
    <property type="project" value="Ensembl"/>
</dbReference>
<accession>A0A8C9RWM8</accession>
<dbReference type="CTD" id="565665"/>
<evidence type="ECO:0000313" key="3">
    <source>
        <dbReference type="Ensembl" id="ENSSFOP00015022309.1"/>
    </source>
</evidence>
<proteinExistence type="predicted"/>
<reference evidence="3" key="2">
    <citation type="submission" date="2025-08" db="UniProtKB">
        <authorList>
            <consortium name="Ensembl"/>
        </authorList>
    </citation>
    <scope>IDENTIFICATION</scope>
</reference>
<dbReference type="GeneTree" id="ENSGT00940000159049"/>
<evidence type="ECO:0000256" key="1">
    <source>
        <dbReference type="SAM" id="MobiDB-lite"/>
    </source>
</evidence>
<dbReference type="GO" id="GO:0043186">
    <property type="term" value="C:P granule"/>
    <property type="evidence" value="ECO:0007669"/>
    <property type="project" value="Ensembl"/>
</dbReference>
<dbReference type="GO" id="GO:0033391">
    <property type="term" value="C:chromatoid body"/>
    <property type="evidence" value="ECO:0007669"/>
    <property type="project" value="Ensembl"/>
</dbReference>